<proteinExistence type="inferred from homology"/>
<evidence type="ECO:0000256" key="2">
    <source>
        <dbReference type="ARBA" id="ARBA00022679"/>
    </source>
</evidence>
<evidence type="ECO:0000259" key="6">
    <source>
        <dbReference type="Pfam" id="PF05175"/>
    </source>
</evidence>
<dbReference type="PROSITE" id="PS00092">
    <property type="entry name" value="N6_MTASE"/>
    <property type="match status" value="1"/>
</dbReference>
<dbReference type="PANTHER" id="PTHR18895">
    <property type="entry name" value="HEMK METHYLTRANSFERASE"/>
    <property type="match status" value="1"/>
</dbReference>
<evidence type="ECO:0000313" key="8">
    <source>
        <dbReference type="EMBL" id="MST73507.1"/>
    </source>
</evidence>
<evidence type="ECO:0000256" key="1">
    <source>
        <dbReference type="ARBA" id="ARBA00022603"/>
    </source>
</evidence>
<dbReference type="Pfam" id="PF05175">
    <property type="entry name" value="MTS"/>
    <property type="match status" value="1"/>
</dbReference>
<dbReference type="InterPro" id="IPR007848">
    <property type="entry name" value="Small_mtfrase_dom"/>
</dbReference>
<dbReference type="InterPro" id="IPR050320">
    <property type="entry name" value="N5-glutamine_MTase"/>
</dbReference>
<name>A0A6L5YN01_9FIRM</name>
<dbReference type="Proteomes" id="UP000474024">
    <property type="component" value="Unassembled WGS sequence"/>
</dbReference>
<evidence type="ECO:0000313" key="9">
    <source>
        <dbReference type="Proteomes" id="UP000474024"/>
    </source>
</evidence>
<dbReference type="InterPro" id="IPR002052">
    <property type="entry name" value="DNA_methylase_N6_adenine_CS"/>
</dbReference>
<dbReference type="InterPro" id="IPR040758">
    <property type="entry name" value="PrmC_N"/>
</dbReference>
<dbReference type="PANTHER" id="PTHR18895:SF74">
    <property type="entry name" value="MTRF1L RELEASE FACTOR GLUTAMINE METHYLTRANSFERASE"/>
    <property type="match status" value="1"/>
</dbReference>
<evidence type="ECO:0000256" key="5">
    <source>
        <dbReference type="HAMAP-Rule" id="MF_02126"/>
    </source>
</evidence>
<comment type="caution">
    <text evidence="8">The sequence shown here is derived from an EMBL/GenBank/DDBJ whole genome shotgun (WGS) entry which is preliminary data.</text>
</comment>
<keyword evidence="2 5" id="KW-0808">Transferase</keyword>
<dbReference type="HAMAP" id="MF_02126">
    <property type="entry name" value="RF_methyltr_PrmC"/>
    <property type="match status" value="1"/>
</dbReference>
<keyword evidence="9" id="KW-1185">Reference proteome</keyword>
<dbReference type="InterPro" id="IPR029063">
    <property type="entry name" value="SAM-dependent_MTases_sf"/>
</dbReference>
<feature type="binding site" evidence="5">
    <location>
        <position position="182"/>
    </location>
    <ligand>
        <name>S-adenosyl-L-methionine</name>
        <dbReference type="ChEBI" id="CHEBI:59789"/>
    </ligand>
</feature>
<evidence type="ECO:0000256" key="4">
    <source>
        <dbReference type="ARBA" id="ARBA00048391"/>
    </source>
</evidence>
<organism evidence="8 9">
    <name type="scientific">Roseburia porci</name>
    <dbReference type="NCBI Taxonomy" id="2605790"/>
    <lineage>
        <taxon>Bacteria</taxon>
        <taxon>Bacillati</taxon>
        <taxon>Bacillota</taxon>
        <taxon>Clostridia</taxon>
        <taxon>Lachnospirales</taxon>
        <taxon>Lachnospiraceae</taxon>
        <taxon>Roseburia</taxon>
    </lineage>
</organism>
<evidence type="ECO:0000256" key="3">
    <source>
        <dbReference type="ARBA" id="ARBA00022691"/>
    </source>
</evidence>
<feature type="domain" description="Methyltransferase small" evidence="6">
    <location>
        <begin position="110"/>
        <end position="190"/>
    </location>
</feature>
<feature type="binding site" evidence="5">
    <location>
        <begin position="182"/>
        <end position="185"/>
    </location>
    <ligand>
        <name>substrate</name>
    </ligand>
</feature>
<keyword evidence="3 5" id="KW-0949">S-adenosyl-L-methionine</keyword>
<protein>
    <recommendedName>
        <fullName evidence="5">Release factor glutamine methyltransferase</fullName>
        <shortName evidence="5">RF MTase</shortName>
        <ecNumber evidence="5">2.1.1.297</ecNumber>
    </recommendedName>
    <alternativeName>
        <fullName evidence="5">N5-glutamine methyltransferase PrmC</fullName>
    </alternativeName>
    <alternativeName>
        <fullName evidence="5">Protein-(glutamine-N5) MTase PrmC</fullName>
    </alternativeName>
    <alternativeName>
        <fullName evidence="5">Protein-glutamine N-methyltransferase PrmC</fullName>
    </alternativeName>
</protein>
<dbReference type="Gene3D" id="3.40.50.150">
    <property type="entry name" value="Vaccinia Virus protein VP39"/>
    <property type="match status" value="1"/>
</dbReference>
<keyword evidence="1 5" id="KW-0489">Methyltransferase</keyword>
<sequence length="275" mass="31351">MTYCEAVAAGEKILNNVGISDPRIDSWLLLEMACKIDRNFYYMHMDEEMTSEQIEEFKSLLKKRGEHIPLQYITGEQEFMGLTFHVNSHVLIPRQDTETLVEEALKLVKPGMKIMDMCTGSGCILISILKNAKDTSGCGFDISKQAINVAKENAKLNEVVADFEKSDLFEHVTERYDMIVSNPPYIKTDEIVKLMPEVSEFEPVQALDGKEDGLFFYRKIIKECRDYLNPGGYVLFEIGYDQGEDVSEMMKYAGFLNVHVVKDLARNDRVVIGML</sequence>
<reference evidence="8 9" key="1">
    <citation type="submission" date="2019-08" db="EMBL/GenBank/DDBJ databases">
        <title>In-depth cultivation of the pig gut microbiome towards novel bacterial diversity and tailored functional studies.</title>
        <authorList>
            <person name="Wylensek D."/>
            <person name="Hitch T.C.A."/>
            <person name="Clavel T."/>
        </authorList>
    </citation>
    <scope>NUCLEOTIDE SEQUENCE [LARGE SCALE GENOMIC DNA]</scope>
    <source>
        <strain evidence="8 9">MUC/MUC-530-WT-4D</strain>
    </source>
</reference>
<dbReference type="GO" id="GO:0102559">
    <property type="term" value="F:peptide chain release factor N(5)-glutamine methyltransferase activity"/>
    <property type="evidence" value="ECO:0007669"/>
    <property type="project" value="UniProtKB-EC"/>
</dbReference>
<comment type="caution">
    <text evidence="5">Lacks conserved residue(s) required for the propagation of feature annotation.</text>
</comment>
<dbReference type="RefSeq" id="WP_154427740.1">
    <property type="nucleotide sequence ID" value="NZ_VUNI01000001.1"/>
</dbReference>
<dbReference type="GO" id="GO:0003676">
    <property type="term" value="F:nucleic acid binding"/>
    <property type="evidence" value="ECO:0007669"/>
    <property type="project" value="InterPro"/>
</dbReference>
<feature type="domain" description="Release factor glutamine methyltransferase N-terminal" evidence="7">
    <location>
        <begin position="5"/>
        <end position="75"/>
    </location>
</feature>
<comment type="function">
    <text evidence="5">Methylates the class 1 translation termination release factors RF1/PrfA and RF2/PrfB on the glutamine residue of the universally conserved GGQ motif.</text>
</comment>
<accession>A0A6L5YN01</accession>
<dbReference type="Pfam" id="PF17827">
    <property type="entry name" value="PrmC_N"/>
    <property type="match status" value="1"/>
</dbReference>
<dbReference type="Gene3D" id="1.10.8.10">
    <property type="entry name" value="DNA helicase RuvA subunit, C-terminal domain"/>
    <property type="match status" value="1"/>
</dbReference>
<gene>
    <name evidence="5 8" type="primary">prmC</name>
    <name evidence="8" type="ORF">FYJ75_00475</name>
</gene>
<dbReference type="NCBIfam" id="TIGR00536">
    <property type="entry name" value="hemK_fam"/>
    <property type="match status" value="1"/>
</dbReference>
<dbReference type="InterPro" id="IPR019874">
    <property type="entry name" value="RF_methyltr_PrmC"/>
</dbReference>
<comment type="similarity">
    <text evidence="5">Belongs to the protein N5-glutamine methyltransferase family. PrmC subfamily.</text>
</comment>
<dbReference type="GO" id="GO:0032259">
    <property type="term" value="P:methylation"/>
    <property type="evidence" value="ECO:0007669"/>
    <property type="project" value="UniProtKB-KW"/>
</dbReference>
<dbReference type="CDD" id="cd02440">
    <property type="entry name" value="AdoMet_MTases"/>
    <property type="match status" value="1"/>
</dbReference>
<dbReference type="AlphaFoldDB" id="A0A6L5YN01"/>
<dbReference type="NCBIfam" id="TIGR03534">
    <property type="entry name" value="RF_mod_PrmC"/>
    <property type="match status" value="1"/>
</dbReference>
<dbReference type="EC" id="2.1.1.297" evidence="5"/>
<dbReference type="EMBL" id="VUNI01000001">
    <property type="protein sequence ID" value="MST73507.1"/>
    <property type="molecule type" value="Genomic_DNA"/>
</dbReference>
<evidence type="ECO:0000259" key="7">
    <source>
        <dbReference type="Pfam" id="PF17827"/>
    </source>
</evidence>
<dbReference type="InterPro" id="IPR004556">
    <property type="entry name" value="HemK-like"/>
</dbReference>
<dbReference type="SUPFAM" id="SSF53335">
    <property type="entry name" value="S-adenosyl-L-methionine-dependent methyltransferases"/>
    <property type="match status" value="1"/>
</dbReference>
<feature type="binding site" evidence="5">
    <location>
        <position position="141"/>
    </location>
    <ligand>
        <name>S-adenosyl-L-methionine</name>
        <dbReference type="ChEBI" id="CHEBI:59789"/>
    </ligand>
</feature>
<comment type="catalytic activity">
    <reaction evidence="4 5">
        <text>L-glutaminyl-[peptide chain release factor] + S-adenosyl-L-methionine = N(5)-methyl-L-glutaminyl-[peptide chain release factor] + S-adenosyl-L-homocysteine + H(+)</text>
        <dbReference type="Rhea" id="RHEA:42896"/>
        <dbReference type="Rhea" id="RHEA-COMP:10271"/>
        <dbReference type="Rhea" id="RHEA-COMP:10272"/>
        <dbReference type="ChEBI" id="CHEBI:15378"/>
        <dbReference type="ChEBI" id="CHEBI:30011"/>
        <dbReference type="ChEBI" id="CHEBI:57856"/>
        <dbReference type="ChEBI" id="CHEBI:59789"/>
        <dbReference type="ChEBI" id="CHEBI:61891"/>
        <dbReference type="EC" id="2.1.1.297"/>
    </reaction>
</comment>